<evidence type="ECO:0000256" key="1">
    <source>
        <dbReference type="ARBA" id="ARBA00023284"/>
    </source>
</evidence>
<proteinExistence type="predicted"/>
<dbReference type="CDD" id="cd02970">
    <property type="entry name" value="PRX_like2"/>
    <property type="match status" value="1"/>
</dbReference>
<keyword evidence="4" id="KW-1185">Reference proteome</keyword>
<organism evidence="3 4">
    <name type="scientific">Novosphingobium aquiterrae</name>
    <dbReference type="NCBI Taxonomy" id="624388"/>
    <lineage>
        <taxon>Bacteria</taxon>
        <taxon>Pseudomonadati</taxon>
        <taxon>Pseudomonadota</taxon>
        <taxon>Alphaproteobacteria</taxon>
        <taxon>Sphingomonadales</taxon>
        <taxon>Sphingomonadaceae</taxon>
        <taxon>Novosphingobium</taxon>
    </lineage>
</organism>
<dbReference type="Proteomes" id="UP001589943">
    <property type="component" value="Unassembled WGS sequence"/>
</dbReference>
<evidence type="ECO:0000313" key="3">
    <source>
        <dbReference type="EMBL" id="MFC0588274.1"/>
    </source>
</evidence>
<dbReference type="InterPro" id="IPR036249">
    <property type="entry name" value="Thioredoxin-like_sf"/>
</dbReference>
<dbReference type="RefSeq" id="WP_379479781.1">
    <property type="nucleotide sequence ID" value="NZ_JBHLTL010000001.1"/>
</dbReference>
<dbReference type="PANTHER" id="PTHR43110">
    <property type="entry name" value="THIOL PEROXIDASE"/>
    <property type="match status" value="1"/>
</dbReference>
<name>A0ABV6PEL6_9SPHN</name>
<dbReference type="SUPFAM" id="SSF52833">
    <property type="entry name" value="Thioredoxin-like"/>
    <property type="match status" value="1"/>
</dbReference>
<reference evidence="3 4" key="1">
    <citation type="submission" date="2024-09" db="EMBL/GenBank/DDBJ databases">
        <authorList>
            <person name="Sun Q."/>
            <person name="Mori K."/>
        </authorList>
    </citation>
    <scope>NUCLEOTIDE SEQUENCE [LARGE SCALE GENOMIC DNA]</scope>
    <source>
        <strain evidence="3 4">NCAIM B.02537</strain>
    </source>
</reference>
<sequence length="233" mass="25848">MSDEIRPDPSDIVARLSRRPLALGERLSEIARDARTRDPQGSALVDRFVARLEAARAGSDAPQIGEMLPSFILPDHDGKLRSSQDLLAAGPLVVVFHRGHWCPYCRMTIATLAEAQHRIGRSRVVAISAETQRFTRRIRAETGAQFLFLSDMNADYASAIGLAITVDPALIERYERAGKRIPDFQGSKGWILPIPAVFVIDRDGVIHASHIDPDYRRRMEVEELMRAAAALGN</sequence>
<keyword evidence="1" id="KW-0676">Redox-active center</keyword>
<evidence type="ECO:0000259" key="2">
    <source>
        <dbReference type="PROSITE" id="PS51352"/>
    </source>
</evidence>
<dbReference type="InterPro" id="IPR000866">
    <property type="entry name" value="AhpC/TSA"/>
</dbReference>
<dbReference type="InterPro" id="IPR050455">
    <property type="entry name" value="Tpx_Peroxidase_subfamily"/>
</dbReference>
<dbReference type="EMBL" id="JBHLTL010000001">
    <property type="protein sequence ID" value="MFC0588274.1"/>
    <property type="molecule type" value="Genomic_DNA"/>
</dbReference>
<comment type="caution">
    <text evidence="3">The sequence shown here is derived from an EMBL/GenBank/DDBJ whole genome shotgun (WGS) entry which is preliminary data.</text>
</comment>
<protein>
    <submittedName>
        <fullName evidence="3">Peroxiredoxin-like family protein</fullName>
    </submittedName>
</protein>
<dbReference type="InterPro" id="IPR013766">
    <property type="entry name" value="Thioredoxin_domain"/>
</dbReference>
<dbReference type="PROSITE" id="PS51352">
    <property type="entry name" value="THIOREDOXIN_2"/>
    <property type="match status" value="1"/>
</dbReference>
<accession>A0ABV6PEL6</accession>
<feature type="domain" description="Thioredoxin" evidence="2">
    <location>
        <begin position="62"/>
        <end position="233"/>
    </location>
</feature>
<dbReference type="PANTHER" id="PTHR43110:SF1">
    <property type="entry name" value="THIOL PEROXIDASE"/>
    <property type="match status" value="1"/>
</dbReference>
<dbReference type="Pfam" id="PF00578">
    <property type="entry name" value="AhpC-TSA"/>
    <property type="match status" value="1"/>
</dbReference>
<gene>
    <name evidence="3" type="ORF">ACFFF7_02495</name>
</gene>
<dbReference type="Gene3D" id="3.40.30.10">
    <property type="entry name" value="Glutaredoxin"/>
    <property type="match status" value="1"/>
</dbReference>
<evidence type="ECO:0000313" key="4">
    <source>
        <dbReference type="Proteomes" id="UP001589943"/>
    </source>
</evidence>